<comment type="function">
    <text evidence="8 9">Required for the first step of histidine biosynthesis. May allow the feedback regulation of ATP phosphoribosyltransferase activity by histidine.</text>
</comment>
<feature type="binding site" evidence="10">
    <location>
        <begin position="268"/>
        <end position="269"/>
    </location>
    <ligand>
        <name>L-histidine</name>
        <dbReference type="ChEBI" id="CHEBI:57595"/>
    </ligand>
</feature>
<dbReference type="PIRSF" id="PIRSF001549">
    <property type="entry name" value="His-tRNA_synth"/>
    <property type="match status" value="1"/>
</dbReference>
<dbReference type="AlphaFoldDB" id="A0A5P0ZPC9"/>
<dbReference type="Gene3D" id="3.30.930.10">
    <property type="entry name" value="Bira Bifunctional Protein, Domain 2"/>
    <property type="match status" value="1"/>
</dbReference>
<dbReference type="CDD" id="cd00773">
    <property type="entry name" value="HisRS-like_core"/>
    <property type="match status" value="1"/>
</dbReference>
<evidence type="ECO:0000256" key="9">
    <source>
        <dbReference type="HAMAP-Rule" id="MF_00125"/>
    </source>
</evidence>
<dbReference type="InterPro" id="IPR004516">
    <property type="entry name" value="HisRS/HisZ"/>
</dbReference>
<comment type="subunit">
    <text evidence="9">Heteromultimer composed of HisG and HisZ subunits.</text>
</comment>
<dbReference type="PANTHER" id="PTHR43707">
    <property type="entry name" value="HISTIDYL-TRNA SYNTHETASE"/>
    <property type="match status" value="1"/>
</dbReference>
<name>A0A5P0ZPC9_9LACO</name>
<feature type="binding site" evidence="10">
    <location>
        <position position="123"/>
    </location>
    <ligand>
        <name>L-histidine</name>
        <dbReference type="ChEBI" id="CHEBI:57595"/>
    </ligand>
</feature>
<organism evidence="12 13">
    <name type="scientific">Companilactobacillus halodurans</name>
    <dbReference type="NCBI Taxonomy" id="2584183"/>
    <lineage>
        <taxon>Bacteria</taxon>
        <taxon>Bacillati</taxon>
        <taxon>Bacillota</taxon>
        <taxon>Bacilli</taxon>
        <taxon>Lactobacillales</taxon>
        <taxon>Lactobacillaceae</taxon>
        <taxon>Companilactobacillus</taxon>
    </lineage>
</organism>
<dbReference type="GO" id="GO:0004821">
    <property type="term" value="F:histidine-tRNA ligase activity"/>
    <property type="evidence" value="ECO:0007669"/>
    <property type="project" value="TreeGrafter"/>
</dbReference>
<feature type="binding site" evidence="10">
    <location>
        <begin position="77"/>
        <end position="79"/>
    </location>
    <ligand>
        <name>L-histidine</name>
        <dbReference type="ChEBI" id="CHEBI:57595"/>
    </ligand>
</feature>
<dbReference type="UniPathway" id="UPA00031">
    <property type="reaction ID" value="UER00006"/>
</dbReference>
<comment type="pathway">
    <text evidence="2 9">Amino-acid biosynthesis; L-histidine biosynthesis; L-histidine from 5-phospho-alpha-D-ribose 1-diphosphate: step 1/9.</text>
</comment>
<reference evidence="12 13" key="1">
    <citation type="journal article" date="2019" name="Syst. Appl. Microbiol.">
        <title>Polyphasic characterization of two novel Lactobacillus spp. isolated from blown salami packages: Description of Lactobacillus halodurans sp. nov. and Lactobacillus salsicarnum sp. nov.</title>
        <authorList>
            <person name="Schuster J.A."/>
            <person name="Klingl A."/>
            <person name="Vogel R.F."/>
            <person name="Ehrmann M.A."/>
        </authorList>
    </citation>
    <scope>NUCLEOTIDE SEQUENCE [LARGE SCALE GENOMIC DNA]</scope>
    <source>
        <strain evidence="12 13">TMW 1.2172</strain>
    </source>
</reference>
<comment type="similarity">
    <text evidence="3 9">Belongs to the class-II aminoacyl-tRNA synthetase family. HisZ subfamily.</text>
</comment>
<gene>
    <name evidence="9" type="primary">hisZ</name>
    <name evidence="12" type="ORF">FHL06_06660</name>
</gene>
<protein>
    <recommendedName>
        <fullName evidence="4 9">ATP phosphoribosyltransferase regulatory subunit</fullName>
    </recommendedName>
</protein>
<evidence type="ECO:0000313" key="13">
    <source>
        <dbReference type="Proteomes" id="UP000414364"/>
    </source>
</evidence>
<evidence type="ECO:0000256" key="10">
    <source>
        <dbReference type="PIRSR" id="PIRSR001549-1"/>
    </source>
</evidence>
<proteinExistence type="inferred from homology"/>
<dbReference type="GO" id="GO:0140096">
    <property type="term" value="F:catalytic activity, acting on a protein"/>
    <property type="evidence" value="ECO:0007669"/>
    <property type="project" value="UniProtKB-ARBA"/>
</dbReference>
<dbReference type="GO" id="GO:0016757">
    <property type="term" value="F:glycosyltransferase activity"/>
    <property type="evidence" value="ECO:0007669"/>
    <property type="project" value="UniProtKB-KW"/>
</dbReference>
<comment type="miscellaneous">
    <text evidence="9">This function is generally fulfilled by the C-terminal part of HisG, which is missing in some bacteria such as this one.</text>
</comment>
<dbReference type="PANTHER" id="PTHR43707:SF6">
    <property type="entry name" value="ATP PHOSPHORIBOSYLTRANSFERASE REGULATORY SUBUNIT"/>
    <property type="match status" value="1"/>
</dbReference>
<feature type="binding site" evidence="10">
    <location>
        <position position="105"/>
    </location>
    <ligand>
        <name>L-histidine</name>
        <dbReference type="ChEBI" id="CHEBI:57595"/>
    </ligand>
</feature>
<dbReference type="GO" id="GO:0000105">
    <property type="term" value="P:L-histidine biosynthetic process"/>
    <property type="evidence" value="ECO:0007669"/>
    <property type="project" value="UniProtKB-UniRule"/>
</dbReference>
<dbReference type="InterPro" id="IPR045864">
    <property type="entry name" value="aa-tRNA-synth_II/BPL/LPL"/>
</dbReference>
<feature type="binding site" evidence="10">
    <location>
        <position position="119"/>
    </location>
    <ligand>
        <name>L-histidine</name>
        <dbReference type="ChEBI" id="CHEBI:57595"/>
    </ligand>
</feature>
<keyword evidence="7 9" id="KW-0368">Histidine biosynthesis</keyword>
<evidence type="ECO:0000256" key="6">
    <source>
        <dbReference type="ARBA" id="ARBA00022605"/>
    </source>
</evidence>
<dbReference type="InterPro" id="IPR041715">
    <property type="entry name" value="HisRS-like_core"/>
</dbReference>
<evidence type="ECO:0000256" key="2">
    <source>
        <dbReference type="ARBA" id="ARBA00004667"/>
    </source>
</evidence>
<evidence type="ECO:0000256" key="1">
    <source>
        <dbReference type="ARBA" id="ARBA00004496"/>
    </source>
</evidence>
<sequence length="383" mass="43409">MNNNLLPLGTRDEFGQRAVVKKHLISVIENSISTRGFSKISTPLLEKQAVFEPYQLGNYQLYRLLDQEGETIVLRPDMTLPIARFLSSTNVSLPQKFWYLGDIFRISRKLSGSYNELTQAGIELVGYPSIKAEFECLVLVNQLSQKLLDEPIELELGMADFAEVVLSQVTSNEELKKTVAQALFDKQIPKYEQLIAQFKDKSEYQFLLQWPRLFGKPEKIFKELKKFDLSSKVQQRIKKLQEVVSWAKKNLLNQTFSIDLSSQAPQQYYTGLTFRGFSKAGSGYLFSGGRYDKLLANFQDVSESAVGMGINIDLITDLVVNKTKPKKKQLIYFKTNQWQEAESLLKGTPGGILSLSDNLNNAQIEAKKLNATLIDMTEGEFIG</sequence>
<dbReference type="RefSeq" id="WP_153385459.1">
    <property type="nucleotide sequence ID" value="NZ_VDFP01000011.1"/>
</dbReference>
<evidence type="ECO:0000313" key="12">
    <source>
        <dbReference type="EMBL" id="MQS76066.1"/>
    </source>
</evidence>
<feature type="domain" description="Class II Histidinyl-tRNA synthetase (HisRS)-like catalytic core" evidence="11">
    <location>
        <begin position="18"/>
        <end position="313"/>
    </location>
</feature>
<dbReference type="InterPro" id="IPR004517">
    <property type="entry name" value="HisZ"/>
</dbReference>
<keyword evidence="5 9" id="KW-0963">Cytoplasm</keyword>
<keyword evidence="12" id="KW-0328">Glycosyltransferase</keyword>
<keyword evidence="12" id="KW-0808">Transferase</keyword>
<dbReference type="HAMAP" id="MF_00125">
    <property type="entry name" value="HisZ"/>
    <property type="match status" value="1"/>
</dbReference>
<evidence type="ECO:0000256" key="7">
    <source>
        <dbReference type="ARBA" id="ARBA00023102"/>
    </source>
</evidence>
<dbReference type="GO" id="GO:0006427">
    <property type="term" value="P:histidyl-tRNA aminoacylation"/>
    <property type="evidence" value="ECO:0007669"/>
    <property type="project" value="TreeGrafter"/>
</dbReference>
<dbReference type="SUPFAM" id="SSF55681">
    <property type="entry name" value="Class II aaRS and biotin synthetases"/>
    <property type="match status" value="1"/>
</dbReference>
<dbReference type="Pfam" id="PF13393">
    <property type="entry name" value="tRNA-synt_His"/>
    <property type="match status" value="1"/>
</dbReference>
<evidence type="ECO:0000259" key="11">
    <source>
        <dbReference type="Pfam" id="PF13393"/>
    </source>
</evidence>
<dbReference type="GO" id="GO:0005737">
    <property type="term" value="C:cytoplasm"/>
    <property type="evidence" value="ECO:0007669"/>
    <property type="project" value="UniProtKB-SubCell"/>
</dbReference>
<evidence type="ECO:0000256" key="4">
    <source>
        <dbReference type="ARBA" id="ARBA00020397"/>
    </source>
</evidence>
<comment type="caution">
    <text evidence="12">The sequence shown here is derived from an EMBL/GenBank/DDBJ whole genome shotgun (WGS) entry which is preliminary data.</text>
</comment>
<accession>A0A5P0ZPC9</accession>
<comment type="subcellular location">
    <subcellularLocation>
        <location evidence="1 9">Cytoplasm</location>
    </subcellularLocation>
</comment>
<evidence type="ECO:0000256" key="5">
    <source>
        <dbReference type="ARBA" id="ARBA00022490"/>
    </source>
</evidence>
<dbReference type="Proteomes" id="UP000414364">
    <property type="component" value="Unassembled WGS sequence"/>
</dbReference>
<dbReference type="EMBL" id="VDFP01000011">
    <property type="protein sequence ID" value="MQS76066.1"/>
    <property type="molecule type" value="Genomic_DNA"/>
</dbReference>
<evidence type="ECO:0000256" key="3">
    <source>
        <dbReference type="ARBA" id="ARBA00005539"/>
    </source>
</evidence>
<keyword evidence="6 9" id="KW-0028">Amino-acid biosynthesis</keyword>
<evidence type="ECO:0000256" key="8">
    <source>
        <dbReference type="ARBA" id="ARBA00025246"/>
    </source>
</evidence>